<comment type="pathway">
    <text evidence="1">Lipid metabolism; sphingolipid metabolism.</text>
</comment>
<evidence type="ECO:0000256" key="3">
    <source>
        <dbReference type="ARBA" id="ARBA00012369"/>
    </source>
</evidence>
<dbReference type="Ensembl" id="ENSCPGT00000016483.1">
    <property type="protein sequence ID" value="ENSCPGP00000015042.1"/>
    <property type="gene ID" value="ENSCPGG00000010627.1"/>
</dbReference>
<reference evidence="7" key="1">
    <citation type="submission" date="2025-08" db="UniProtKB">
        <authorList>
            <consortium name="Ensembl"/>
        </authorList>
    </citation>
    <scope>IDENTIFICATION</scope>
</reference>
<dbReference type="InterPro" id="IPR038772">
    <property type="entry name" value="Sph/SMPD2-like"/>
</dbReference>
<reference evidence="7" key="2">
    <citation type="submission" date="2025-09" db="UniProtKB">
        <authorList>
            <consortium name="Ensembl"/>
        </authorList>
    </citation>
    <scope>IDENTIFICATION</scope>
</reference>
<evidence type="ECO:0000256" key="1">
    <source>
        <dbReference type="ARBA" id="ARBA00004760"/>
    </source>
</evidence>
<keyword evidence="4" id="KW-0746">Sphingolipid metabolism</keyword>
<dbReference type="Proteomes" id="UP000694419">
    <property type="component" value="Unplaced"/>
</dbReference>
<keyword evidence="6" id="KW-1133">Transmembrane helix</keyword>
<evidence type="ECO:0000313" key="7">
    <source>
        <dbReference type="Ensembl" id="ENSCPGP00000015042.1"/>
    </source>
</evidence>
<feature type="transmembrane region" description="Helical" evidence="6">
    <location>
        <begin position="76"/>
        <end position="96"/>
    </location>
</feature>
<dbReference type="GO" id="GO:0016020">
    <property type="term" value="C:membrane"/>
    <property type="evidence" value="ECO:0007669"/>
    <property type="project" value="GOC"/>
</dbReference>
<organism evidence="7 8">
    <name type="scientific">Calidris pygmaea</name>
    <name type="common">Spoon-billed sandpiper</name>
    <dbReference type="NCBI Taxonomy" id="425635"/>
    <lineage>
        <taxon>Eukaryota</taxon>
        <taxon>Metazoa</taxon>
        <taxon>Chordata</taxon>
        <taxon>Craniata</taxon>
        <taxon>Vertebrata</taxon>
        <taxon>Euteleostomi</taxon>
        <taxon>Archelosauria</taxon>
        <taxon>Archosauria</taxon>
        <taxon>Dinosauria</taxon>
        <taxon>Saurischia</taxon>
        <taxon>Theropoda</taxon>
        <taxon>Coelurosauria</taxon>
        <taxon>Aves</taxon>
        <taxon>Neognathae</taxon>
        <taxon>Neoaves</taxon>
        <taxon>Charadriiformes</taxon>
        <taxon>Scolopacidae</taxon>
        <taxon>Calidris</taxon>
    </lineage>
</organism>
<feature type="compositionally biased region" description="Low complexity" evidence="5">
    <location>
        <begin position="385"/>
        <end position="399"/>
    </location>
</feature>
<dbReference type="SUPFAM" id="SSF56219">
    <property type="entry name" value="DNase I-like"/>
    <property type="match status" value="1"/>
</dbReference>
<evidence type="ECO:0000256" key="5">
    <source>
        <dbReference type="SAM" id="MobiDB-lite"/>
    </source>
</evidence>
<name>A0A8C3JZA3_9CHAR</name>
<proteinExistence type="predicted"/>
<dbReference type="InterPro" id="IPR036691">
    <property type="entry name" value="Endo/exonu/phosph_ase_sf"/>
</dbReference>
<evidence type="ECO:0000256" key="6">
    <source>
        <dbReference type="SAM" id="Phobius"/>
    </source>
</evidence>
<evidence type="ECO:0000256" key="4">
    <source>
        <dbReference type="ARBA" id="ARBA00022919"/>
    </source>
</evidence>
<dbReference type="PANTHER" id="PTHR16320:SF9">
    <property type="entry name" value="SPHINGOMYELIN PHOSPHODIESTERASE 5"/>
    <property type="match status" value="1"/>
</dbReference>
<dbReference type="GO" id="GO:0004767">
    <property type="term" value="F:sphingomyelin phosphodiesterase activity"/>
    <property type="evidence" value="ECO:0007669"/>
    <property type="project" value="UniProtKB-EC"/>
</dbReference>
<sequence length="412" mass="42687">THLGLPPPARPPPPPAMLLPESPFPSRALAALDSLATGLLAPSFWAINRLLDLQPTTAGGGGGCCGCVGRALAAPALATLLLLSLPLAALGLLLWLPVQATRRPFVYQHAAGAAPAQPWDLRERRSFTFLTANLCLLPSGLAKFSNLGDTPRRATAIARRLAPGPPSPRGHRDALVAQPGPAVAEAVPVPLAERLPADADFLCLQEVFDAGAATILRRRLAGTFPHLLFGVGGRGLRGGQLKLLDSGLLLASRYPLLAARYHGFPNGACEDALAAKGLLAVQVLLGSAQGQRVVGYLGCTHLQAPAGEGTPGCDGEGVTPRVGPAWPTWWPSAVPGGQRDAQEPAMGPGGQEGQWHPGGHQEERGEPPGRSPSPSALPWGGPIWSSGTSSGLPSSRRTGNCWRGSSKGLQRC</sequence>
<feature type="region of interest" description="Disordered" evidence="5">
    <location>
        <begin position="329"/>
        <end position="412"/>
    </location>
</feature>
<dbReference type="EC" id="3.1.4.12" evidence="3"/>
<dbReference type="Gene3D" id="3.60.10.10">
    <property type="entry name" value="Endonuclease/exonuclease/phosphatase"/>
    <property type="match status" value="1"/>
</dbReference>
<comment type="pathway">
    <text evidence="2">Sphingolipid metabolism.</text>
</comment>
<keyword evidence="4" id="KW-0443">Lipid metabolism</keyword>
<keyword evidence="6" id="KW-0472">Membrane</keyword>
<accession>A0A8C3JZA3</accession>
<dbReference type="PANTHER" id="PTHR16320">
    <property type="entry name" value="SPHINGOMYELINASE FAMILY MEMBER"/>
    <property type="match status" value="1"/>
</dbReference>
<protein>
    <recommendedName>
        <fullName evidence="3">sphingomyelin phosphodiesterase</fullName>
        <ecNumber evidence="3">3.1.4.12</ecNumber>
    </recommendedName>
</protein>
<dbReference type="AlphaFoldDB" id="A0A8C3JZA3"/>
<dbReference type="GO" id="GO:0006684">
    <property type="term" value="P:sphingomyelin metabolic process"/>
    <property type="evidence" value="ECO:0007669"/>
    <property type="project" value="TreeGrafter"/>
</dbReference>
<dbReference type="GO" id="GO:0005737">
    <property type="term" value="C:cytoplasm"/>
    <property type="evidence" value="ECO:0007669"/>
    <property type="project" value="TreeGrafter"/>
</dbReference>
<evidence type="ECO:0000256" key="2">
    <source>
        <dbReference type="ARBA" id="ARBA00004991"/>
    </source>
</evidence>
<evidence type="ECO:0000313" key="8">
    <source>
        <dbReference type="Proteomes" id="UP000694419"/>
    </source>
</evidence>
<keyword evidence="6" id="KW-0812">Transmembrane</keyword>
<keyword evidence="8" id="KW-1185">Reference proteome</keyword>